<gene>
    <name evidence="1" type="ORF">L1987_01127</name>
</gene>
<organism evidence="1 2">
    <name type="scientific">Smallanthus sonchifolius</name>
    <dbReference type="NCBI Taxonomy" id="185202"/>
    <lineage>
        <taxon>Eukaryota</taxon>
        <taxon>Viridiplantae</taxon>
        <taxon>Streptophyta</taxon>
        <taxon>Embryophyta</taxon>
        <taxon>Tracheophyta</taxon>
        <taxon>Spermatophyta</taxon>
        <taxon>Magnoliopsida</taxon>
        <taxon>eudicotyledons</taxon>
        <taxon>Gunneridae</taxon>
        <taxon>Pentapetalae</taxon>
        <taxon>asterids</taxon>
        <taxon>campanulids</taxon>
        <taxon>Asterales</taxon>
        <taxon>Asteraceae</taxon>
        <taxon>Asteroideae</taxon>
        <taxon>Heliantheae alliance</taxon>
        <taxon>Millerieae</taxon>
        <taxon>Smallanthus</taxon>
    </lineage>
</organism>
<keyword evidence="2" id="KW-1185">Reference proteome</keyword>
<evidence type="ECO:0000313" key="1">
    <source>
        <dbReference type="EMBL" id="KAI3827065.1"/>
    </source>
</evidence>
<dbReference type="Proteomes" id="UP001056120">
    <property type="component" value="Linkage Group LG01"/>
</dbReference>
<accession>A0ACB9K4E2</accession>
<comment type="caution">
    <text evidence="1">The sequence shown here is derived from an EMBL/GenBank/DDBJ whole genome shotgun (WGS) entry which is preliminary data.</text>
</comment>
<sequence length="574" mass="64867">MVQRKVPTKLGIKPHLLKLDTQLVNLKPSSPSSSSSTQTHEKLKKIMKKSRSIKRADESTRNKKTPDSTPQKQSPNYMKSTSSFEARKEQSPKTPTPKGSRNSKTNESSLKMVRTLTKTPSFKPLRPSKKVILCKDVDAQRATCSSTLKESKFPDYLQLDPGGTELDGTSTIKVCPYTYCSLNGHHHDPVPPLKCFLSSKRRALKTQKGFKLGCLSPRQIKPNMRKVDVTEPMVLEPEEENRDFFIDIYSKDIDWEEGICSDSGDGLQEITEDETGKTGLDNEHQELYDEESVGAWSDEDGDSASESSSQQMKVNQDYLNCDEFDVSSTAESDVSDKIDDILIEDQNMNYQKEETCDELKTVPDFVEKLKDGDDKNHTTIIYNIIQFNISVFINGEKIEHSVQVPATSVAVDKMETEEAMEEPGRSNEDDEVNQIVTEEEEVPSNVQDLASTEHFEKQDDPEQECNEYEASNSLDEEPEIKSDVDQTHETDINTNPFGETSASSDELQESGIDLRDLTGRKKPSEEAVDELLEFNPRGPNFLPETPDPDAETVDLRHQTMDERKNAEEWMLLKR</sequence>
<reference evidence="1 2" key="2">
    <citation type="journal article" date="2022" name="Mol. Ecol. Resour.">
        <title>The genomes of chicory, endive, great burdock and yacon provide insights into Asteraceae paleo-polyploidization history and plant inulin production.</title>
        <authorList>
            <person name="Fan W."/>
            <person name="Wang S."/>
            <person name="Wang H."/>
            <person name="Wang A."/>
            <person name="Jiang F."/>
            <person name="Liu H."/>
            <person name="Zhao H."/>
            <person name="Xu D."/>
            <person name="Zhang Y."/>
        </authorList>
    </citation>
    <scope>NUCLEOTIDE SEQUENCE [LARGE SCALE GENOMIC DNA]</scope>
    <source>
        <strain evidence="2">cv. Yunnan</strain>
        <tissue evidence="1">Leaves</tissue>
    </source>
</reference>
<dbReference type="EMBL" id="CM042018">
    <property type="protein sequence ID" value="KAI3827065.1"/>
    <property type="molecule type" value="Genomic_DNA"/>
</dbReference>
<name>A0ACB9K4E2_9ASTR</name>
<proteinExistence type="predicted"/>
<reference evidence="2" key="1">
    <citation type="journal article" date="2022" name="Mol. Ecol. Resour.">
        <title>The genomes of chicory, endive, great burdock and yacon provide insights into Asteraceae palaeo-polyploidization history and plant inulin production.</title>
        <authorList>
            <person name="Fan W."/>
            <person name="Wang S."/>
            <person name="Wang H."/>
            <person name="Wang A."/>
            <person name="Jiang F."/>
            <person name="Liu H."/>
            <person name="Zhao H."/>
            <person name="Xu D."/>
            <person name="Zhang Y."/>
        </authorList>
    </citation>
    <scope>NUCLEOTIDE SEQUENCE [LARGE SCALE GENOMIC DNA]</scope>
    <source>
        <strain evidence="2">cv. Yunnan</strain>
    </source>
</reference>
<evidence type="ECO:0000313" key="2">
    <source>
        <dbReference type="Proteomes" id="UP001056120"/>
    </source>
</evidence>
<protein>
    <submittedName>
        <fullName evidence="1">Uncharacterized protein</fullName>
    </submittedName>
</protein>